<feature type="transmembrane region" description="Helical" evidence="9">
    <location>
        <begin position="79"/>
        <end position="99"/>
    </location>
</feature>
<dbReference type="InterPro" id="IPR004485">
    <property type="entry name" value="Cobalamin_biosynth_CobD/CbiB"/>
</dbReference>
<feature type="transmembrane region" description="Helical" evidence="9">
    <location>
        <begin position="187"/>
        <end position="208"/>
    </location>
</feature>
<dbReference type="PANTHER" id="PTHR34308:SF1">
    <property type="entry name" value="COBALAMIN BIOSYNTHESIS PROTEIN CBIB"/>
    <property type="match status" value="1"/>
</dbReference>
<keyword evidence="6 9" id="KW-0812">Transmembrane</keyword>
<dbReference type="PANTHER" id="PTHR34308">
    <property type="entry name" value="COBALAMIN BIOSYNTHESIS PROTEIN CBIB"/>
    <property type="match status" value="1"/>
</dbReference>
<comment type="function">
    <text evidence="9">Converts cobyric acid to cobinamide by the addition of aminopropanol on the F carboxylic group.</text>
</comment>
<dbReference type="RefSeq" id="WP_190469463.1">
    <property type="nucleotide sequence ID" value="NZ_JACJPW010000069.1"/>
</dbReference>
<comment type="pathway">
    <text evidence="2 9">Cofactor biosynthesis; adenosylcobalamin biosynthesis.</text>
</comment>
<dbReference type="EMBL" id="JACJPW010000069">
    <property type="protein sequence ID" value="MBD2183980.1"/>
    <property type="molecule type" value="Genomic_DNA"/>
</dbReference>
<evidence type="ECO:0000256" key="9">
    <source>
        <dbReference type="HAMAP-Rule" id="MF_00024"/>
    </source>
</evidence>
<dbReference type="NCBIfam" id="TIGR00380">
    <property type="entry name" value="cobal_cbiB"/>
    <property type="match status" value="1"/>
</dbReference>
<feature type="transmembrane region" description="Helical" evidence="9">
    <location>
        <begin position="238"/>
        <end position="254"/>
    </location>
</feature>
<keyword evidence="11" id="KW-1185">Reference proteome</keyword>
<comment type="subcellular location">
    <subcellularLocation>
        <location evidence="1 9">Cell membrane</location>
        <topology evidence="1 9">Multi-pass membrane protein</topology>
    </subcellularLocation>
</comment>
<reference evidence="10" key="1">
    <citation type="journal article" date="2015" name="ISME J.">
        <title>Draft Genome Sequence of Streptomyces incarnatus NRRL8089, which Produces the Nucleoside Antibiotic Sinefungin.</title>
        <authorList>
            <person name="Oshima K."/>
            <person name="Hattori M."/>
            <person name="Shimizu H."/>
            <person name="Fukuda K."/>
            <person name="Nemoto M."/>
            <person name="Inagaki K."/>
            <person name="Tamura T."/>
        </authorList>
    </citation>
    <scope>NUCLEOTIDE SEQUENCE</scope>
    <source>
        <strain evidence="10">FACHB-1375</strain>
    </source>
</reference>
<feature type="transmembrane region" description="Helical" evidence="9">
    <location>
        <begin position="105"/>
        <end position="124"/>
    </location>
</feature>
<dbReference type="GO" id="GO:0015420">
    <property type="term" value="F:ABC-type vitamin B12 transporter activity"/>
    <property type="evidence" value="ECO:0007669"/>
    <property type="project" value="UniProtKB-UniRule"/>
</dbReference>
<protein>
    <recommendedName>
        <fullName evidence="9">Cobalamin biosynthesis protein CobD</fullName>
    </recommendedName>
</protein>
<evidence type="ECO:0000256" key="4">
    <source>
        <dbReference type="ARBA" id="ARBA00022475"/>
    </source>
</evidence>
<dbReference type="Proteomes" id="UP000641646">
    <property type="component" value="Unassembled WGS sequence"/>
</dbReference>
<name>A0A926ZID8_9CYAN</name>
<reference evidence="10" key="2">
    <citation type="submission" date="2020-08" db="EMBL/GenBank/DDBJ databases">
        <authorList>
            <person name="Chen M."/>
            <person name="Teng W."/>
            <person name="Zhao L."/>
            <person name="Hu C."/>
            <person name="Zhou Y."/>
            <person name="Han B."/>
            <person name="Song L."/>
            <person name="Shu W."/>
        </authorList>
    </citation>
    <scope>NUCLEOTIDE SEQUENCE</scope>
    <source>
        <strain evidence="10">FACHB-1375</strain>
    </source>
</reference>
<keyword evidence="7 9" id="KW-1133">Transmembrane helix</keyword>
<evidence type="ECO:0000256" key="2">
    <source>
        <dbReference type="ARBA" id="ARBA00004953"/>
    </source>
</evidence>
<keyword evidence="5 9" id="KW-0169">Cobalamin biosynthesis</keyword>
<keyword evidence="8 9" id="KW-0472">Membrane</keyword>
<organism evidence="10 11">
    <name type="scientific">Aerosakkonema funiforme FACHB-1375</name>
    <dbReference type="NCBI Taxonomy" id="2949571"/>
    <lineage>
        <taxon>Bacteria</taxon>
        <taxon>Bacillati</taxon>
        <taxon>Cyanobacteriota</taxon>
        <taxon>Cyanophyceae</taxon>
        <taxon>Oscillatoriophycideae</taxon>
        <taxon>Aerosakkonematales</taxon>
        <taxon>Aerosakkonemataceae</taxon>
        <taxon>Aerosakkonema</taxon>
    </lineage>
</organism>
<dbReference type="AlphaFoldDB" id="A0A926ZID8"/>
<proteinExistence type="inferred from homology"/>
<dbReference type="GO" id="GO:0005886">
    <property type="term" value="C:plasma membrane"/>
    <property type="evidence" value="ECO:0007669"/>
    <property type="project" value="UniProtKB-SubCell"/>
</dbReference>
<comment type="caution">
    <text evidence="10">The sequence shown here is derived from an EMBL/GenBank/DDBJ whole genome shotgun (WGS) entry which is preliminary data.</text>
</comment>
<keyword evidence="4 9" id="KW-1003">Cell membrane</keyword>
<evidence type="ECO:0000256" key="1">
    <source>
        <dbReference type="ARBA" id="ARBA00004651"/>
    </source>
</evidence>
<dbReference type="HAMAP" id="MF_00024">
    <property type="entry name" value="CobD_CbiB"/>
    <property type="match status" value="1"/>
</dbReference>
<evidence type="ECO:0000256" key="8">
    <source>
        <dbReference type="ARBA" id="ARBA00023136"/>
    </source>
</evidence>
<comment type="similarity">
    <text evidence="3 9">Belongs to the CobD/CbiB family.</text>
</comment>
<gene>
    <name evidence="9" type="primary">cobD</name>
    <name evidence="10" type="ORF">H6G03_23410</name>
</gene>
<evidence type="ECO:0000256" key="7">
    <source>
        <dbReference type="ARBA" id="ARBA00022989"/>
    </source>
</evidence>
<evidence type="ECO:0000256" key="6">
    <source>
        <dbReference type="ARBA" id="ARBA00022692"/>
    </source>
</evidence>
<evidence type="ECO:0000256" key="5">
    <source>
        <dbReference type="ARBA" id="ARBA00022573"/>
    </source>
</evidence>
<dbReference type="GO" id="GO:0009236">
    <property type="term" value="P:cobalamin biosynthetic process"/>
    <property type="evidence" value="ECO:0007669"/>
    <property type="project" value="UniProtKB-UniRule"/>
</dbReference>
<evidence type="ECO:0000256" key="3">
    <source>
        <dbReference type="ARBA" id="ARBA00006263"/>
    </source>
</evidence>
<sequence length="348" mass="38398">MQFDFWQLEPALVLVLAAWLDYLIGDPWGWPHPVQLMGWVIDRLFKYLIEILNNPITLRCIHFTKNIANLPIDTIAPRCAGIVLGIILVMGSALLGWLIVQAAKWLHPLLGIAVTTVILASCFAGKSLRDAAEKVLQPLTSGDLTGARSSLSQYVGRDTDKLAEPEILRSVLETVTENATDGIMAPLFYAILGAFLPIVGSVPLALAYKAASTLDSTIGYREAPYTYIGWFSAKQEDVLTWLPCRFLVITLAVISGRPRYVWQMCLRDAPSDPSPNSGWSECVYAAILGVQVGGTNWYRGVAKHKPLLGDPINPITPDRIRQAMQLTRCCFLIWLCIALAALSLRTIH</sequence>
<evidence type="ECO:0000313" key="10">
    <source>
        <dbReference type="EMBL" id="MBD2183980.1"/>
    </source>
</evidence>
<feature type="transmembrane region" description="Helical" evidence="9">
    <location>
        <begin position="329"/>
        <end position="347"/>
    </location>
</feature>
<accession>A0A926ZID8</accession>
<evidence type="ECO:0000313" key="11">
    <source>
        <dbReference type="Proteomes" id="UP000641646"/>
    </source>
</evidence>
<dbReference type="Pfam" id="PF03186">
    <property type="entry name" value="CobD_Cbib"/>
    <property type="match status" value="1"/>
</dbReference>
<dbReference type="GO" id="GO:0048472">
    <property type="term" value="F:threonine-phosphate decarboxylase activity"/>
    <property type="evidence" value="ECO:0007669"/>
    <property type="project" value="InterPro"/>
</dbReference>